<dbReference type="RefSeq" id="WP_091845592.1">
    <property type="nucleotide sequence ID" value="NZ_FOCM01000004.1"/>
</dbReference>
<dbReference type="InterPro" id="IPR003593">
    <property type="entry name" value="AAA+_ATPase"/>
</dbReference>
<dbReference type="InterPro" id="IPR017871">
    <property type="entry name" value="ABC_transporter-like_CS"/>
</dbReference>
<dbReference type="InterPro" id="IPR003439">
    <property type="entry name" value="ABC_transporter-like_ATP-bd"/>
</dbReference>
<evidence type="ECO:0000313" key="6">
    <source>
        <dbReference type="Proteomes" id="UP000199372"/>
    </source>
</evidence>
<dbReference type="SMART" id="SM00382">
    <property type="entry name" value="AAA"/>
    <property type="match status" value="1"/>
</dbReference>
<dbReference type="OrthoDB" id="9787227at2"/>
<keyword evidence="3 5" id="KW-0067">ATP-binding</keyword>
<dbReference type="GO" id="GO:0016887">
    <property type="term" value="F:ATP hydrolysis activity"/>
    <property type="evidence" value="ECO:0007669"/>
    <property type="project" value="InterPro"/>
</dbReference>
<dbReference type="PANTHER" id="PTHR24220:SF689">
    <property type="entry name" value="LIPOPROTEIN-RELEASING SYSTEM ATP-BINDING PROTEIN LOLD"/>
    <property type="match status" value="1"/>
</dbReference>
<dbReference type="InterPro" id="IPR027417">
    <property type="entry name" value="P-loop_NTPase"/>
</dbReference>
<dbReference type="GO" id="GO:0005524">
    <property type="term" value="F:ATP binding"/>
    <property type="evidence" value="ECO:0007669"/>
    <property type="project" value="UniProtKB-KW"/>
</dbReference>
<dbReference type="Proteomes" id="UP000199372">
    <property type="component" value="Unassembled WGS sequence"/>
</dbReference>
<keyword evidence="6" id="KW-1185">Reference proteome</keyword>
<reference evidence="6" key="1">
    <citation type="submission" date="2016-10" db="EMBL/GenBank/DDBJ databases">
        <authorList>
            <person name="Varghese N."/>
            <person name="Submissions S."/>
        </authorList>
    </citation>
    <scope>NUCLEOTIDE SEQUENCE [LARGE SCALE GENOMIC DNA]</scope>
    <source>
        <strain evidence="6">DSM 26893</strain>
    </source>
</reference>
<dbReference type="PROSITE" id="PS00211">
    <property type="entry name" value="ABC_TRANSPORTER_1"/>
    <property type="match status" value="1"/>
</dbReference>
<dbReference type="PROSITE" id="PS50893">
    <property type="entry name" value="ABC_TRANSPORTER_2"/>
    <property type="match status" value="1"/>
</dbReference>
<proteinExistence type="inferred from homology"/>
<protein>
    <submittedName>
        <fullName evidence="5">Putative ABC transport system ATP-binding protein</fullName>
    </submittedName>
</protein>
<gene>
    <name evidence="5" type="ORF">SAMN04488011_104412</name>
</gene>
<dbReference type="SUPFAM" id="SSF52540">
    <property type="entry name" value="P-loop containing nucleoside triphosphate hydrolases"/>
    <property type="match status" value="1"/>
</dbReference>
<dbReference type="GO" id="GO:0022857">
    <property type="term" value="F:transmembrane transporter activity"/>
    <property type="evidence" value="ECO:0007669"/>
    <property type="project" value="TreeGrafter"/>
</dbReference>
<evidence type="ECO:0000256" key="1">
    <source>
        <dbReference type="ARBA" id="ARBA00005417"/>
    </source>
</evidence>
<dbReference type="InterPro" id="IPR015854">
    <property type="entry name" value="ABC_transpr_LolD-like"/>
</dbReference>
<dbReference type="AlphaFoldDB" id="A0A1H8HEH6"/>
<accession>A0A1H8HEH6</accession>
<organism evidence="5 6">
    <name type="scientific">Palleronia pelagia</name>
    <dbReference type="NCBI Taxonomy" id="387096"/>
    <lineage>
        <taxon>Bacteria</taxon>
        <taxon>Pseudomonadati</taxon>
        <taxon>Pseudomonadota</taxon>
        <taxon>Alphaproteobacteria</taxon>
        <taxon>Rhodobacterales</taxon>
        <taxon>Roseobacteraceae</taxon>
        <taxon>Palleronia</taxon>
    </lineage>
</organism>
<dbReference type="EMBL" id="FOCM01000004">
    <property type="protein sequence ID" value="SEN54661.1"/>
    <property type="molecule type" value="Genomic_DNA"/>
</dbReference>
<keyword evidence="2" id="KW-0547">Nucleotide-binding</keyword>
<evidence type="ECO:0000259" key="4">
    <source>
        <dbReference type="PROSITE" id="PS50893"/>
    </source>
</evidence>
<comment type="similarity">
    <text evidence="1">Belongs to the ABC transporter superfamily.</text>
</comment>
<evidence type="ECO:0000256" key="2">
    <source>
        <dbReference type="ARBA" id="ARBA00022741"/>
    </source>
</evidence>
<dbReference type="GO" id="GO:0005886">
    <property type="term" value="C:plasma membrane"/>
    <property type="evidence" value="ECO:0007669"/>
    <property type="project" value="TreeGrafter"/>
</dbReference>
<dbReference type="Pfam" id="PF00005">
    <property type="entry name" value="ABC_tran"/>
    <property type="match status" value="1"/>
</dbReference>
<dbReference type="PANTHER" id="PTHR24220">
    <property type="entry name" value="IMPORT ATP-BINDING PROTEIN"/>
    <property type="match status" value="1"/>
</dbReference>
<sequence>MTKGAALSVRDLVVIGDGGRPILDIPVLELEPGTTLGIYGPSGAGKTTLLYALAGLADQMTGRIAWDETDLVGKSRADRAAFRAARIGMIFQDHLLFEELSALGNAALPSLYAPRSARAAIRDRAATELERLGIDAGTRRVASFSGGERQRVAVARAMAADAPILLADEPTASLHRAAADALADDLIGAARSRGRTLVCVTHDDTLLDRMDRKMRISDGRMELAG</sequence>
<evidence type="ECO:0000313" key="5">
    <source>
        <dbReference type="EMBL" id="SEN54661.1"/>
    </source>
</evidence>
<dbReference type="Gene3D" id="3.40.50.300">
    <property type="entry name" value="P-loop containing nucleotide triphosphate hydrolases"/>
    <property type="match status" value="1"/>
</dbReference>
<feature type="domain" description="ABC transporter" evidence="4">
    <location>
        <begin position="7"/>
        <end position="225"/>
    </location>
</feature>
<evidence type="ECO:0000256" key="3">
    <source>
        <dbReference type="ARBA" id="ARBA00022840"/>
    </source>
</evidence>
<name>A0A1H8HEH6_9RHOB</name>